<dbReference type="Proteomes" id="UP000007161">
    <property type="component" value="Chromosome"/>
</dbReference>
<dbReference type="OrthoDB" id="2927355at2"/>
<dbReference type="AlphaFoldDB" id="H2J7J2"/>
<dbReference type="KEGG" id="mpz:Marpi_2110"/>
<keyword evidence="2" id="KW-1185">Reference proteome</keyword>
<dbReference type="STRING" id="443254.Marpi_2110"/>
<name>H2J7J2_MARPK</name>
<dbReference type="RefSeq" id="WP_014297555.1">
    <property type="nucleotide sequence ID" value="NC_016751.1"/>
</dbReference>
<reference evidence="1 2" key="1">
    <citation type="journal article" date="2012" name="J. Bacteriol.">
        <title>Complete Genome Sequence of the Thermophilic, Piezophilic, Heterotrophic Bacterium Marinitoga piezophila KA3.</title>
        <authorList>
            <person name="Lucas S."/>
            <person name="Han J."/>
            <person name="Lapidus A."/>
            <person name="Cheng J.F."/>
            <person name="Goodwin L.A."/>
            <person name="Pitluck S."/>
            <person name="Peters L."/>
            <person name="Mikhailova N."/>
            <person name="Teshima H."/>
            <person name="Detter J.C."/>
            <person name="Han C."/>
            <person name="Tapia R."/>
            <person name="Land M."/>
            <person name="Hauser L."/>
            <person name="Kyrpides N.C."/>
            <person name="Ivanova N."/>
            <person name="Pagani I."/>
            <person name="Vannier P."/>
            <person name="Oger P."/>
            <person name="Bartlett D.H."/>
            <person name="Noll K.M."/>
            <person name="Woyke T."/>
            <person name="Jebbar M."/>
        </authorList>
    </citation>
    <scope>NUCLEOTIDE SEQUENCE [LARGE SCALE GENOMIC DNA]</scope>
    <source>
        <strain evidence="2">DSM 14283 / JCM 11233 / KA3</strain>
    </source>
</reference>
<dbReference type="HOGENOM" id="CLU_1480374_0_0_0"/>
<reference evidence="2" key="2">
    <citation type="submission" date="2012-01" db="EMBL/GenBank/DDBJ databases">
        <title>Complete sequence of chromosome of Marinitoga piezophila KA3.</title>
        <authorList>
            <person name="Lucas S."/>
            <person name="Han J."/>
            <person name="Lapidus A."/>
            <person name="Cheng J.-F."/>
            <person name="Goodwin L."/>
            <person name="Pitluck S."/>
            <person name="Peters L."/>
            <person name="Mikhailova N."/>
            <person name="Teshima H."/>
            <person name="Detter J.C."/>
            <person name="Han C."/>
            <person name="Tapia R."/>
            <person name="Land M."/>
            <person name="Hauser L."/>
            <person name="Kyrpides N."/>
            <person name="Ivanova N."/>
            <person name="Pagani I."/>
            <person name="Jebbar M."/>
            <person name="Vannier P."/>
            <person name="Oger P."/>
            <person name="Cario A."/>
            <person name="Bartlett D."/>
            <person name="Noll K.M."/>
            <person name="Woyke T."/>
        </authorList>
    </citation>
    <scope>NUCLEOTIDE SEQUENCE [LARGE SCALE GENOMIC DNA]</scope>
    <source>
        <strain evidence="2">DSM 14283 / JCM 11233 / KA3</strain>
    </source>
</reference>
<accession>H2J7J2</accession>
<evidence type="ECO:0000313" key="1">
    <source>
        <dbReference type="EMBL" id="AEX86485.1"/>
    </source>
</evidence>
<proteinExistence type="predicted"/>
<evidence type="ECO:0000313" key="2">
    <source>
        <dbReference type="Proteomes" id="UP000007161"/>
    </source>
</evidence>
<dbReference type="eggNOG" id="ENOG503355P">
    <property type="taxonomic scope" value="Bacteria"/>
</dbReference>
<organism evidence="1 2">
    <name type="scientific">Marinitoga piezophila (strain DSM 14283 / JCM 11233 / KA3)</name>
    <dbReference type="NCBI Taxonomy" id="443254"/>
    <lineage>
        <taxon>Bacteria</taxon>
        <taxon>Thermotogati</taxon>
        <taxon>Thermotogota</taxon>
        <taxon>Thermotogae</taxon>
        <taxon>Petrotogales</taxon>
        <taxon>Petrotogaceae</taxon>
        <taxon>Marinitoga</taxon>
    </lineage>
</organism>
<gene>
    <name evidence="1" type="ordered locus">Marpi_2110</name>
</gene>
<protein>
    <submittedName>
        <fullName evidence="1">Uncharacterized protein</fullName>
    </submittedName>
</protein>
<dbReference type="EMBL" id="CP003257">
    <property type="protein sequence ID" value="AEX86485.1"/>
    <property type="molecule type" value="Genomic_DNA"/>
</dbReference>
<sequence>MKKRIYLVFFILIFSMIMVFASSGEKAINQKMHKISPRNFEQPTKKQLETLKVYETHKIESDSLLFNKNIKKFTNYSFNIYTYRTSLYRGSFMLWSRDVVEWQSNGTKIISSSGWQEVGYVFPNIAHAKGIVLIYKTSTFHKYRATKTIGAGVVTPWGDVKIYSQDVTDYVVVYANGDAEWY</sequence>